<protein>
    <submittedName>
        <fullName evidence="2">Peptidoglycan DD-metalloendopeptidase family protein</fullName>
    </submittedName>
</protein>
<feature type="domain" description="M23ase beta-sheet core" evidence="1">
    <location>
        <begin position="47"/>
        <end position="112"/>
    </location>
</feature>
<dbReference type="CDD" id="cd12797">
    <property type="entry name" value="M23_peptidase"/>
    <property type="match status" value="1"/>
</dbReference>
<dbReference type="RefSeq" id="WP_155087750.1">
    <property type="nucleotide sequence ID" value="NZ_WJYA01000003.1"/>
</dbReference>
<comment type="caution">
    <text evidence="2">The sequence shown here is derived from an EMBL/GenBank/DDBJ whole genome shotgun (WGS) entry which is preliminary data.</text>
</comment>
<dbReference type="Pfam" id="PF01551">
    <property type="entry name" value="Peptidase_M23"/>
    <property type="match status" value="1"/>
</dbReference>
<dbReference type="PANTHER" id="PTHR21666:SF270">
    <property type="entry name" value="MUREIN HYDROLASE ACTIVATOR ENVC"/>
    <property type="match status" value="1"/>
</dbReference>
<reference evidence="2 3" key="1">
    <citation type="submission" date="2019-11" db="EMBL/GenBank/DDBJ databases">
        <title>Winogradskyella ouciana sp. nov., isolated from the hadal seawater of the Mariana Trench.</title>
        <authorList>
            <person name="Liu R."/>
        </authorList>
    </citation>
    <scope>NUCLEOTIDE SEQUENCE [LARGE SCALE GENOMIC DNA]</scope>
    <source>
        <strain evidence="2 3">ZXX205</strain>
    </source>
</reference>
<keyword evidence="3" id="KW-1185">Reference proteome</keyword>
<dbReference type="Gene3D" id="2.70.70.10">
    <property type="entry name" value="Glucose Permease (Domain IIA)"/>
    <property type="match status" value="1"/>
</dbReference>
<dbReference type="AlphaFoldDB" id="A0A7K1G9E4"/>
<dbReference type="Proteomes" id="UP000447545">
    <property type="component" value="Unassembled WGS sequence"/>
</dbReference>
<dbReference type="InterPro" id="IPR011055">
    <property type="entry name" value="Dup_hybrid_motif"/>
</dbReference>
<dbReference type="PANTHER" id="PTHR21666">
    <property type="entry name" value="PEPTIDASE-RELATED"/>
    <property type="match status" value="1"/>
</dbReference>
<dbReference type="EMBL" id="WJYA01000003">
    <property type="protein sequence ID" value="MTE25906.1"/>
    <property type="molecule type" value="Genomic_DNA"/>
</dbReference>
<accession>A0A7K1G9E4</accession>
<evidence type="ECO:0000313" key="2">
    <source>
        <dbReference type="EMBL" id="MTE25906.1"/>
    </source>
</evidence>
<evidence type="ECO:0000259" key="1">
    <source>
        <dbReference type="Pfam" id="PF01551"/>
    </source>
</evidence>
<organism evidence="2 3">
    <name type="scientific">Winogradskyella ouciana</name>
    <dbReference type="NCBI Taxonomy" id="2608631"/>
    <lineage>
        <taxon>Bacteria</taxon>
        <taxon>Pseudomonadati</taxon>
        <taxon>Bacteroidota</taxon>
        <taxon>Flavobacteriia</taxon>
        <taxon>Flavobacteriales</taxon>
        <taxon>Flavobacteriaceae</taxon>
        <taxon>Winogradskyella</taxon>
    </lineage>
</organism>
<dbReference type="InterPro" id="IPR016047">
    <property type="entry name" value="M23ase_b-sheet_dom"/>
</dbReference>
<proteinExistence type="predicted"/>
<evidence type="ECO:0000313" key="3">
    <source>
        <dbReference type="Proteomes" id="UP000447545"/>
    </source>
</evidence>
<dbReference type="SUPFAM" id="SSF51261">
    <property type="entry name" value="Duplicated hybrid motif"/>
    <property type="match status" value="1"/>
</dbReference>
<dbReference type="InterPro" id="IPR050570">
    <property type="entry name" value="Cell_wall_metabolism_enzyme"/>
</dbReference>
<sequence length="562" mass="65018">MKKFLLFFLITSSVYAQSEYPQDYFRNPLDITLVLSGTFGELRSSHFHSGLDIKTQQKQGLKVYAAAEGYVSRIKISHYGYGKAIYITHPNGYTTVYGHLQKFSDRLEKYIKECQYDKESFEVEVFPSSEELIIAPNEVIAYSGNTGGSGGPHLHFEIRDNQERPMNPMLFGIEAKDTKRPFVSAVFAYPKDENAIINGKNERVPLRLIPQKSGDYEVEKITAFGNIGFGVTSYDKQDLAPNNNGVSNIETFFNGNKSLEIDFKRFSFDESKHIKRLIDYEYYKTKRSRIQKLFVQKNNPLSLYKDAYDDGYIRVEDSTSSVYKIRIRDFEGNETWVNIPVTGKYEKPNETLRDIDANKTLVYSNQPTTLQSGNVTVNFYENTVYDDVFIDFKVSSDTIHLHKDNIPLQKNFYINYDLSNYKVEHLDKIFIARLYGYYKRPSYVHTKRKGNILSAGSKTLGLYTLVMDTVAPTIEPVNFQNKKWLSKYRYLKVKIDDELSGISKYRATVNGEWILMEYDYKTKMLVHDFNDNIVKDTKNELKIIVTDNVGNSSTFEATFFRK</sequence>
<name>A0A7K1G9E4_9FLAO</name>
<gene>
    <name evidence="2" type="ORF">F1003_03085</name>
</gene>
<dbReference type="GO" id="GO:0004222">
    <property type="term" value="F:metalloendopeptidase activity"/>
    <property type="evidence" value="ECO:0007669"/>
    <property type="project" value="TreeGrafter"/>
</dbReference>